<dbReference type="RefSeq" id="WP_024739073.1">
    <property type="nucleotide sequence ID" value="NZ_JAINVB010000001.1"/>
</dbReference>
<evidence type="ECO:0000313" key="1">
    <source>
        <dbReference type="EMBL" id="MCK0084299.1"/>
    </source>
</evidence>
<comment type="caution">
    <text evidence="1">The sequence shown here is derived from an EMBL/GenBank/DDBJ whole genome shotgun (WGS) entry which is preliminary data.</text>
</comment>
<proteinExistence type="predicted"/>
<evidence type="ECO:0000313" key="2">
    <source>
        <dbReference type="Proteomes" id="UP001203136"/>
    </source>
</evidence>
<sequence length="64" mass="7229">MNRKEAGIGSDILREVSRKIDNKKRQLPAMGNWRNKNDYDSSVLVGMIIPIGNHISPEEGQGFF</sequence>
<accession>A0AAW5EYG1</accession>
<name>A0AAW5EYG1_CLOSY</name>
<protein>
    <submittedName>
        <fullName evidence="1">Uncharacterized protein</fullName>
    </submittedName>
</protein>
<dbReference type="EMBL" id="JAINVB010000001">
    <property type="protein sequence ID" value="MCK0084299.1"/>
    <property type="molecule type" value="Genomic_DNA"/>
</dbReference>
<dbReference type="Proteomes" id="UP001203136">
    <property type="component" value="Unassembled WGS sequence"/>
</dbReference>
<gene>
    <name evidence="1" type="ORF">K5I21_00095</name>
</gene>
<organism evidence="1 2">
    <name type="scientific">Clostridium symbiosum</name>
    <name type="common">Bacteroides symbiosus</name>
    <dbReference type="NCBI Taxonomy" id="1512"/>
    <lineage>
        <taxon>Bacteria</taxon>
        <taxon>Bacillati</taxon>
        <taxon>Bacillota</taxon>
        <taxon>Clostridia</taxon>
        <taxon>Lachnospirales</taxon>
        <taxon>Lachnospiraceae</taxon>
        <taxon>Otoolea</taxon>
    </lineage>
</organism>
<dbReference type="AlphaFoldDB" id="A0AAW5EYG1"/>
<reference evidence="1" key="1">
    <citation type="journal article" date="2022" name="Cell Host Microbe">
        <title>Colonization of the live biotherapeutic product VE303 and modulation of the microbiota and metabolites in healthy volunteers.</title>
        <authorList>
            <person name="Dsouza M."/>
            <person name="Menon R."/>
            <person name="Crossette E."/>
            <person name="Bhattarai S.K."/>
            <person name="Schneider J."/>
            <person name="Kim Y.G."/>
            <person name="Reddy S."/>
            <person name="Caballero S."/>
            <person name="Felix C."/>
            <person name="Cornacchione L."/>
            <person name="Hendrickson J."/>
            <person name="Watson A.R."/>
            <person name="Minot S.S."/>
            <person name="Greenfield N."/>
            <person name="Schopf L."/>
            <person name="Szabady R."/>
            <person name="Patarroyo J."/>
            <person name="Smith W."/>
            <person name="Harrison P."/>
            <person name="Kuijper E.J."/>
            <person name="Kelly C.P."/>
            <person name="Olle B."/>
            <person name="Bobilev D."/>
            <person name="Silber J.L."/>
            <person name="Bucci V."/>
            <person name="Roberts B."/>
            <person name="Faith J."/>
            <person name="Norman J.M."/>
        </authorList>
    </citation>
    <scope>NUCLEOTIDE SEQUENCE</scope>
    <source>
        <strain evidence="1">VE303-04</strain>
    </source>
</reference>